<gene>
    <name evidence="1" type="ORF">AB5J53_45585</name>
</gene>
<protein>
    <recommendedName>
        <fullName evidence="2">Bacterial bifunctional deaminase-reductase C-terminal domain-containing protein</fullName>
    </recommendedName>
</protein>
<proteinExistence type="predicted"/>
<accession>A0AB39RUL0</accession>
<evidence type="ECO:0000313" key="1">
    <source>
        <dbReference type="EMBL" id="XDQ58394.1"/>
    </source>
</evidence>
<dbReference type="AlphaFoldDB" id="A0AB39RUL0"/>
<dbReference type="RefSeq" id="WP_369251446.1">
    <property type="nucleotide sequence ID" value="NZ_CP163443.1"/>
</dbReference>
<evidence type="ECO:0008006" key="2">
    <source>
        <dbReference type="Google" id="ProtNLM"/>
    </source>
</evidence>
<organism evidence="1">
    <name type="scientific">Streptomyces sp. R41</name>
    <dbReference type="NCBI Taxonomy" id="3238632"/>
    <lineage>
        <taxon>Bacteria</taxon>
        <taxon>Bacillati</taxon>
        <taxon>Actinomycetota</taxon>
        <taxon>Actinomycetes</taxon>
        <taxon>Kitasatosporales</taxon>
        <taxon>Streptomycetaceae</taxon>
        <taxon>Streptomyces</taxon>
    </lineage>
</organism>
<name>A0AB39RUL0_9ACTN</name>
<dbReference type="EMBL" id="CP163443">
    <property type="protein sequence ID" value="XDQ58394.1"/>
    <property type="molecule type" value="Genomic_DNA"/>
</dbReference>
<sequence>MTHVILDGTLIESGRLAGVRGNGDDLWSSIGHGLHGQRRDLLETQSG</sequence>
<reference evidence="1" key="1">
    <citation type="submission" date="2024-07" db="EMBL/GenBank/DDBJ databases">
        <authorList>
            <person name="Yu S.T."/>
        </authorList>
    </citation>
    <scope>NUCLEOTIDE SEQUENCE</scope>
    <source>
        <strain evidence="1">R41</strain>
    </source>
</reference>